<keyword evidence="1" id="KW-0229">DNA integration</keyword>
<keyword evidence="7" id="KW-0472">Membrane</keyword>
<gene>
    <name evidence="10" type="ORF">J2Z48_003073</name>
</gene>
<accession>A0AAJ1WTX0</accession>
<dbReference type="InterPro" id="IPR006119">
    <property type="entry name" value="Resolv_N"/>
</dbReference>
<dbReference type="PROSITE" id="PS00397">
    <property type="entry name" value="RECOMBINASES_1"/>
    <property type="match status" value="1"/>
</dbReference>
<dbReference type="SMART" id="SM00857">
    <property type="entry name" value="Resolvase"/>
    <property type="match status" value="1"/>
</dbReference>
<name>A0AAJ1WTX0_9BACL</name>
<evidence type="ECO:0000259" key="9">
    <source>
        <dbReference type="PROSITE" id="PS51737"/>
    </source>
</evidence>
<evidence type="ECO:0000259" key="8">
    <source>
        <dbReference type="PROSITE" id="PS51736"/>
    </source>
</evidence>
<keyword evidence="2" id="KW-0238">DNA-binding</keyword>
<evidence type="ECO:0000256" key="1">
    <source>
        <dbReference type="ARBA" id="ARBA00022908"/>
    </source>
</evidence>
<feature type="coiled-coil region" evidence="6">
    <location>
        <begin position="436"/>
        <end position="470"/>
    </location>
</feature>
<keyword evidence="11" id="KW-1185">Reference proteome</keyword>
<keyword evidence="7" id="KW-0812">Transmembrane</keyword>
<dbReference type="PROSITE" id="PS51736">
    <property type="entry name" value="RECOMBINASES_3"/>
    <property type="match status" value="1"/>
</dbReference>
<dbReference type="InterPro" id="IPR036162">
    <property type="entry name" value="Resolvase-like_N_sf"/>
</dbReference>
<dbReference type="Pfam" id="PF07508">
    <property type="entry name" value="Recombinase"/>
    <property type="match status" value="1"/>
</dbReference>
<dbReference type="PANTHER" id="PTHR30461">
    <property type="entry name" value="DNA-INVERTASE FROM LAMBDOID PROPHAGE"/>
    <property type="match status" value="1"/>
</dbReference>
<reference evidence="10 11" key="1">
    <citation type="submission" date="2023-07" db="EMBL/GenBank/DDBJ databases">
        <title>Genomic Encyclopedia of Type Strains, Phase IV (KMG-IV): sequencing the most valuable type-strain genomes for metagenomic binning, comparative biology and taxonomic classification.</title>
        <authorList>
            <person name="Goeker M."/>
        </authorList>
    </citation>
    <scope>NUCLEOTIDE SEQUENCE [LARGE SCALE GENOMIC DNA]</scope>
    <source>
        <strain evidence="10 11">DSM 46876</strain>
    </source>
</reference>
<dbReference type="PROSITE" id="PS51737">
    <property type="entry name" value="RECOMBINASE_DNA_BIND"/>
    <property type="match status" value="1"/>
</dbReference>
<dbReference type="SUPFAM" id="SSF53041">
    <property type="entry name" value="Resolvase-like"/>
    <property type="match status" value="1"/>
</dbReference>
<feature type="active site" description="O-(5'-phospho-DNA)-serine intermediate" evidence="4 5">
    <location>
        <position position="32"/>
    </location>
</feature>
<dbReference type="GO" id="GO:0003677">
    <property type="term" value="F:DNA binding"/>
    <property type="evidence" value="ECO:0007669"/>
    <property type="project" value="UniProtKB-KW"/>
</dbReference>
<feature type="domain" description="Recombinase" evidence="9">
    <location>
        <begin position="175"/>
        <end position="311"/>
    </location>
</feature>
<organism evidence="10 11">
    <name type="scientific">Croceifilum oryzae</name>
    <dbReference type="NCBI Taxonomy" id="1553429"/>
    <lineage>
        <taxon>Bacteria</taxon>
        <taxon>Bacillati</taxon>
        <taxon>Bacillota</taxon>
        <taxon>Bacilli</taxon>
        <taxon>Bacillales</taxon>
        <taxon>Thermoactinomycetaceae</taxon>
        <taxon>Croceifilum</taxon>
    </lineage>
</organism>
<keyword evidence="7" id="KW-1133">Transmembrane helix</keyword>
<dbReference type="AlphaFoldDB" id="A0AAJ1WTX0"/>
<dbReference type="Pfam" id="PF13408">
    <property type="entry name" value="Zn_ribbon_recom"/>
    <property type="match status" value="1"/>
</dbReference>
<evidence type="ECO:0000256" key="5">
    <source>
        <dbReference type="PROSITE-ProRule" id="PRU10137"/>
    </source>
</evidence>
<dbReference type="InterPro" id="IPR006118">
    <property type="entry name" value="Recombinase_CS"/>
</dbReference>
<dbReference type="Pfam" id="PF00239">
    <property type="entry name" value="Resolvase"/>
    <property type="match status" value="1"/>
</dbReference>
<evidence type="ECO:0000256" key="3">
    <source>
        <dbReference type="ARBA" id="ARBA00023172"/>
    </source>
</evidence>
<dbReference type="InterPro" id="IPR011109">
    <property type="entry name" value="DNA_bind_recombinase_dom"/>
</dbReference>
<evidence type="ECO:0000313" key="11">
    <source>
        <dbReference type="Proteomes" id="UP001238450"/>
    </source>
</evidence>
<keyword evidence="3" id="KW-0233">DNA recombination</keyword>
<evidence type="ECO:0000313" key="10">
    <source>
        <dbReference type="EMBL" id="MDQ0418868.1"/>
    </source>
</evidence>
<feature type="transmembrane region" description="Helical" evidence="7">
    <location>
        <begin position="7"/>
        <end position="29"/>
    </location>
</feature>
<dbReference type="InterPro" id="IPR038109">
    <property type="entry name" value="DNA_bind_recomb_sf"/>
</dbReference>
<comment type="caution">
    <text evidence="10">The sequence shown here is derived from an EMBL/GenBank/DDBJ whole genome shotgun (WGS) entry which is preliminary data.</text>
</comment>
<evidence type="ECO:0000256" key="7">
    <source>
        <dbReference type="SAM" id="Phobius"/>
    </source>
</evidence>
<dbReference type="InterPro" id="IPR050639">
    <property type="entry name" value="SSR_resolvase"/>
</dbReference>
<dbReference type="Gene3D" id="3.40.50.1390">
    <property type="entry name" value="Resolvase, N-terminal catalytic domain"/>
    <property type="match status" value="1"/>
</dbReference>
<evidence type="ECO:0000256" key="6">
    <source>
        <dbReference type="SAM" id="Coils"/>
    </source>
</evidence>
<sequence length="524" mass="61406">MRIKLGWIAINTLLIYIEGSISTLIGIYARVSTEEQAKNGFSLQDQVSECRKKAMTTEVMEYIDEGISGEFLDRPALGRLREDVRNGIIKKVICLDPDRLSRKLMNQLLITDEFDKRSVDLVFINGDYAKTPEGNLFYSMRGAISEFEKAKINERMSRGRRAKAKQGRVLRDFQIYGYNYDKQTEQIIVNEEEERVVKLIYHMFTTPHEIKGINGIAKYLTDRGIPTKKGSSVWHRQVVRQILMNKAYIGEFYQNRWNTEGMLANKHREAGDRIPARIRPKEEWIQMNCPRIIDDATFSHAQRLLNESRRRWTKQSKNQYLLSGLLRCGECHNTMTGRVSKNWGKKVAEYTDRKNYSGAKHSGCGRKVKCEELDQQVWEQIVAWLNQPDEISSAAEQLAGDETFKSFDEVEIERMEKEITKIKSGRKRLFKLFNEEPDLEEEIRAEIRDLKQKEEDLVEKLAVLKEKQEDHTDLEYSFELIKQASEYYLQKGTDNLAFEDKRELTRQIVREILVYKDRVEIYTF</sequence>
<dbReference type="PANTHER" id="PTHR30461:SF23">
    <property type="entry name" value="DNA RECOMBINASE-RELATED"/>
    <property type="match status" value="1"/>
</dbReference>
<dbReference type="CDD" id="cd00338">
    <property type="entry name" value="Ser_Recombinase"/>
    <property type="match status" value="1"/>
</dbReference>
<dbReference type="EMBL" id="JAUSUV010000020">
    <property type="protein sequence ID" value="MDQ0418868.1"/>
    <property type="molecule type" value="Genomic_DNA"/>
</dbReference>
<keyword evidence="6" id="KW-0175">Coiled coil</keyword>
<dbReference type="GO" id="GO:0000150">
    <property type="term" value="F:DNA strand exchange activity"/>
    <property type="evidence" value="ECO:0007669"/>
    <property type="project" value="InterPro"/>
</dbReference>
<evidence type="ECO:0000256" key="4">
    <source>
        <dbReference type="PIRSR" id="PIRSR606118-50"/>
    </source>
</evidence>
<feature type="domain" description="Resolvase/invertase-type recombinase catalytic" evidence="8">
    <location>
        <begin position="24"/>
        <end position="167"/>
    </location>
</feature>
<dbReference type="GO" id="GO:0015074">
    <property type="term" value="P:DNA integration"/>
    <property type="evidence" value="ECO:0007669"/>
    <property type="project" value="UniProtKB-KW"/>
</dbReference>
<protein>
    <submittedName>
        <fullName evidence="10">Site-specific DNA recombinase</fullName>
    </submittedName>
</protein>
<proteinExistence type="predicted"/>
<dbReference type="InterPro" id="IPR025827">
    <property type="entry name" value="Zn_ribbon_recom_dom"/>
</dbReference>
<dbReference type="Gene3D" id="3.90.1750.20">
    <property type="entry name" value="Putative Large Serine Recombinase, Chain B, Domain 2"/>
    <property type="match status" value="1"/>
</dbReference>
<evidence type="ECO:0000256" key="2">
    <source>
        <dbReference type="ARBA" id="ARBA00023125"/>
    </source>
</evidence>
<dbReference type="Proteomes" id="UP001238450">
    <property type="component" value="Unassembled WGS sequence"/>
</dbReference>